<sequence length="47" mass="5592">MRIYYDYVLVAFLFVILVSIQYSINKVIVLLKDIKSLLSQSRLKDRI</sequence>
<evidence type="ECO:0000313" key="5">
    <source>
        <dbReference type="Proteomes" id="UP000323392"/>
    </source>
</evidence>
<protein>
    <submittedName>
        <fullName evidence="2">Uncharacterized protein</fullName>
    </submittedName>
</protein>
<comment type="caution">
    <text evidence="2">The sequence shown here is derived from an EMBL/GenBank/DDBJ whole genome shotgun (WGS) entry which is preliminary data.</text>
</comment>
<organism evidence="2 4">
    <name type="scientific">Alkalithermobacter thermoalcaliphilus JW-YL-7 = DSM 7308</name>
    <dbReference type="NCBI Taxonomy" id="1121328"/>
    <lineage>
        <taxon>Bacteria</taxon>
        <taxon>Bacillati</taxon>
        <taxon>Bacillota</taxon>
        <taxon>Clostridia</taxon>
        <taxon>Peptostreptococcales</taxon>
        <taxon>Tepidibacteraceae</taxon>
        <taxon>Alkalithermobacter</taxon>
    </lineage>
</organism>
<dbReference type="Proteomes" id="UP000092605">
    <property type="component" value="Unassembled WGS sequence"/>
</dbReference>
<gene>
    <name evidence="2" type="ORF">JWYL7_1354</name>
    <name evidence="3" type="ORF">SAMN05661008_00167</name>
</gene>
<reference evidence="3 5" key="2">
    <citation type="submission" date="2016-11" db="EMBL/GenBank/DDBJ databases">
        <authorList>
            <person name="Varghese N."/>
            <person name="Submissions S."/>
        </authorList>
    </citation>
    <scope>NUCLEOTIDE SEQUENCE [LARGE SCALE GENOMIC DNA]</scope>
    <source>
        <strain evidence="3 5">DSM 7308</strain>
    </source>
</reference>
<dbReference type="EMBL" id="FRBG01000001">
    <property type="protein sequence ID" value="SHK39885.1"/>
    <property type="molecule type" value="Genomic_DNA"/>
</dbReference>
<dbReference type="PATRIC" id="fig|1121328.3.peg.1363"/>
<dbReference type="STRING" id="1121328.JWYL7_1354"/>
<evidence type="ECO:0000313" key="3">
    <source>
        <dbReference type="EMBL" id="SHK39885.1"/>
    </source>
</evidence>
<evidence type="ECO:0000256" key="1">
    <source>
        <dbReference type="SAM" id="Phobius"/>
    </source>
</evidence>
<keyword evidence="1" id="KW-0472">Membrane</keyword>
<feature type="transmembrane region" description="Helical" evidence="1">
    <location>
        <begin position="7"/>
        <end position="24"/>
    </location>
</feature>
<dbReference type="RefSeq" id="WP_169794329.1">
    <property type="nucleotide sequence ID" value="NZ_FRBG01000001.1"/>
</dbReference>
<keyword evidence="1" id="KW-0812">Transmembrane</keyword>
<dbReference type="EMBL" id="LSFY01000001">
    <property type="protein sequence ID" value="KXZ40279.1"/>
    <property type="molecule type" value="Genomic_DNA"/>
</dbReference>
<keyword evidence="5" id="KW-1185">Reference proteome</keyword>
<name>A0A150FRQ9_CLOPD</name>
<dbReference type="Proteomes" id="UP000323392">
    <property type="component" value="Unassembled WGS sequence"/>
</dbReference>
<evidence type="ECO:0000313" key="2">
    <source>
        <dbReference type="EMBL" id="KXZ40279.1"/>
    </source>
</evidence>
<reference evidence="2 4" key="1">
    <citation type="submission" date="2016-02" db="EMBL/GenBank/DDBJ databases">
        <title>Draft genome sequence for Clostridium paradoxum JW-YL-7.</title>
        <authorList>
            <person name="Utturkar S.M."/>
            <person name="Lancaster A."/>
            <person name="Poole F.L."/>
            <person name="Adams M.W."/>
            <person name="Brown S.D."/>
        </authorList>
    </citation>
    <scope>NUCLEOTIDE SEQUENCE [LARGE SCALE GENOMIC DNA]</scope>
    <source>
        <strain evidence="2 4">JW-YL-7</strain>
    </source>
</reference>
<evidence type="ECO:0000313" key="4">
    <source>
        <dbReference type="Proteomes" id="UP000092605"/>
    </source>
</evidence>
<dbReference type="AlphaFoldDB" id="A0A150FRQ9"/>
<accession>A0A150FRQ9</accession>
<keyword evidence="1" id="KW-1133">Transmembrane helix</keyword>
<proteinExistence type="predicted"/>